<keyword evidence="1" id="KW-0812">Transmembrane</keyword>
<dbReference type="AlphaFoldDB" id="A0A0C5W0R4"/>
<dbReference type="KEGG" id="sze:AW14_11325"/>
<dbReference type="HOGENOM" id="CLU_2939293_0_0_10"/>
<evidence type="ECO:0000256" key="1">
    <source>
        <dbReference type="SAM" id="Phobius"/>
    </source>
</evidence>
<name>A0A0C5W0R4_9FLAO</name>
<organism evidence="2 3">
    <name type="scientific">Siansivirga zeaxanthinifaciens CC-SAMT-1</name>
    <dbReference type="NCBI Taxonomy" id="1454006"/>
    <lineage>
        <taxon>Bacteria</taxon>
        <taxon>Pseudomonadati</taxon>
        <taxon>Bacteroidota</taxon>
        <taxon>Flavobacteriia</taxon>
        <taxon>Flavobacteriales</taxon>
        <taxon>Flavobacteriaceae</taxon>
        <taxon>Siansivirga</taxon>
    </lineage>
</organism>
<dbReference type="Proteomes" id="UP000032229">
    <property type="component" value="Chromosome"/>
</dbReference>
<dbReference type="EMBL" id="CP007202">
    <property type="protein sequence ID" value="AJR04931.1"/>
    <property type="molecule type" value="Genomic_DNA"/>
</dbReference>
<evidence type="ECO:0000313" key="3">
    <source>
        <dbReference type="Proteomes" id="UP000032229"/>
    </source>
</evidence>
<feature type="transmembrane region" description="Helical" evidence="1">
    <location>
        <begin position="6"/>
        <end position="24"/>
    </location>
</feature>
<evidence type="ECO:0000313" key="2">
    <source>
        <dbReference type="EMBL" id="AJR04931.1"/>
    </source>
</evidence>
<keyword evidence="1" id="KW-0472">Membrane</keyword>
<keyword evidence="3" id="KW-1185">Reference proteome</keyword>
<sequence length="60" mass="6675">MPMLLNITILISSLVLINFLLLFVSCNKTKNTRKVSKQPVILRPEFTLDLDSKNLAATGS</sequence>
<keyword evidence="1" id="KW-1133">Transmembrane helix</keyword>
<reference evidence="2 3" key="1">
    <citation type="submission" date="2014-02" db="EMBL/GenBank/DDBJ databases">
        <authorList>
            <person name="Young C.-C."/>
            <person name="Hameed A."/>
            <person name="Huang H.-C."/>
            <person name="Shahina M."/>
        </authorList>
    </citation>
    <scope>NUCLEOTIDE SEQUENCE [LARGE SCALE GENOMIC DNA]</scope>
    <source>
        <strain evidence="2 3">CC-SAMT-1</strain>
    </source>
</reference>
<proteinExistence type="predicted"/>
<gene>
    <name evidence="2" type="ORF">AW14_11325</name>
</gene>
<protein>
    <submittedName>
        <fullName evidence="2">Uncharacterized protein</fullName>
    </submittedName>
</protein>
<accession>A0A0C5W0R4</accession>